<dbReference type="Gene3D" id="1.25.10.10">
    <property type="entry name" value="Leucine-rich Repeat Variant"/>
    <property type="match status" value="1"/>
</dbReference>
<dbReference type="InterPro" id="IPR016024">
    <property type="entry name" value="ARM-type_fold"/>
</dbReference>
<evidence type="ECO:0000313" key="2">
    <source>
        <dbReference type="EMBL" id="KAA6385396.1"/>
    </source>
</evidence>
<feature type="region of interest" description="Disordered" evidence="1">
    <location>
        <begin position="203"/>
        <end position="225"/>
    </location>
</feature>
<comment type="caution">
    <text evidence="2">The sequence shown here is derived from an EMBL/GenBank/DDBJ whole genome shotgun (WGS) entry which is preliminary data.</text>
</comment>
<dbReference type="EMBL" id="SNRW01005284">
    <property type="protein sequence ID" value="KAA6385396.1"/>
    <property type="molecule type" value="Genomic_DNA"/>
</dbReference>
<dbReference type="InterPro" id="IPR011989">
    <property type="entry name" value="ARM-like"/>
</dbReference>
<evidence type="ECO:0000313" key="3">
    <source>
        <dbReference type="Proteomes" id="UP000324800"/>
    </source>
</evidence>
<dbReference type="OrthoDB" id="7537227at2759"/>
<dbReference type="AlphaFoldDB" id="A0A5J4VT91"/>
<accession>A0A5J4VT91</accession>
<sequence length="403" mass="44869">MSKKLTESIRIPNTLDQPNDKAKLTELPLLVNGLLSEDLELRAQITERLVAMALHDIESGSSSNDLFLSPLISIIKSASPEQSQSASEALSKLVVNSPQIRESLIKSGFVEMARFALIDNQTPDHVSSNLLRIIQDIVFNSDEVDCMSSLIPVLKKLSEEKDLKKKEISMKAKKISAILASQGITGPNQSTDGQELKRQIDQFKQESQEKQRQIEDFKRKDEENKRKIADLEHQLEESKPKTSEIPFQIINPTGSFTKKEGEFTCTSINYQSLTFPINPSINQGIYRCEFKANNVGSNANNNKDNMFIYCNGSVYQNGKSTPGNQAMKNGDIIAIEVNMAIPRTAHLFINSIQQPVFMSGLPESVQFYFFLNSQGDSATVLSLKKLAAPTIANIPGAKEVKWE</sequence>
<protein>
    <submittedName>
        <fullName evidence="2">Uncharacterized protein</fullName>
    </submittedName>
</protein>
<reference evidence="2 3" key="1">
    <citation type="submission" date="2019-03" db="EMBL/GenBank/DDBJ databases">
        <title>Single cell metagenomics reveals metabolic interactions within the superorganism composed of flagellate Streblomastix strix and complex community of Bacteroidetes bacteria on its surface.</title>
        <authorList>
            <person name="Treitli S.C."/>
            <person name="Kolisko M."/>
            <person name="Husnik F."/>
            <person name="Keeling P."/>
            <person name="Hampl V."/>
        </authorList>
    </citation>
    <scope>NUCLEOTIDE SEQUENCE [LARGE SCALE GENOMIC DNA]</scope>
    <source>
        <strain evidence="2">ST1C</strain>
    </source>
</reference>
<dbReference type="SUPFAM" id="SSF48371">
    <property type="entry name" value="ARM repeat"/>
    <property type="match status" value="1"/>
</dbReference>
<proteinExistence type="predicted"/>
<dbReference type="Proteomes" id="UP000324800">
    <property type="component" value="Unassembled WGS sequence"/>
</dbReference>
<organism evidence="2 3">
    <name type="scientific">Streblomastix strix</name>
    <dbReference type="NCBI Taxonomy" id="222440"/>
    <lineage>
        <taxon>Eukaryota</taxon>
        <taxon>Metamonada</taxon>
        <taxon>Preaxostyla</taxon>
        <taxon>Oxymonadida</taxon>
        <taxon>Streblomastigidae</taxon>
        <taxon>Streblomastix</taxon>
    </lineage>
</organism>
<evidence type="ECO:0000256" key="1">
    <source>
        <dbReference type="SAM" id="MobiDB-lite"/>
    </source>
</evidence>
<name>A0A5J4VT91_9EUKA</name>
<gene>
    <name evidence="2" type="ORF">EZS28_019080</name>
</gene>